<dbReference type="PANTHER" id="PTHR43877">
    <property type="entry name" value="AMINOALKYLPHOSPHONATE N-ACETYLTRANSFERASE-RELATED-RELATED"/>
    <property type="match status" value="1"/>
</dbReference>
<evidence type="ECO:0000256" key="1">
    <source>
        <dbReference type="ARBA" id="ARBA00022679"/>
    </source>
</evidence>
<dbReference type="AlphaFoldDB" id="A0A2I5TIL5"/>
<dbReference type="KEGG" id="serq:CWC46_09905"/>
<dbReference type="InterPro" id="IPR016181">
    <property type="entry name" value="Acyl_CoA_acyltransferase"/>
</dbReference>
<organism evidence="5 6">
    <name type="scientific">Serratia sp. (strain ATCC 39006)</name>
    <name type="common">Prodigiosinella confusarubida</name>
    <dbReference type="NCBI Taxonomy" id="104623"/>
    <lineage>
        <taxon>Bacteria</taxon>
        <taxon>Pseudomonadati</taxon>
        <taxon>Pseudomonadota</taxon>
        <taxon>Gammaproteobacteria</taxon>
        <taxon>Enterobacterales</taxon>
        <taxon>Pectobacteriaceae</taxon>
        <taxon>Prodigiosinella</taxon>
    </lineage>
</organism>
<dbReference type="EMBL" id="CP025085">
    <property type="protein sequence ID" value="AUH00090.1"/>
    <property type="molecule type" value="Genomic_DNA"/>
</dbReference>
<dbReference type="Proteomes" id="UP000233778">
    <property type="component" value="Chromosome"/>
</dbReference>
<evidence type="ECO:0000313" key="6">
    <source>
        <dbReference type="Proteomes" id="UP000017700"/>
    </source>
</evidence>
<keyword evidence="6" id="KW-1185">Reference proteome</keyword>
<reference evidence="4 7" key="3">
    <citation type="submission" date="2017-11" db="EMBL/GenBank/DDBJ databases">
        <title>Complete genome sequence of Serratia sp. ATCC 39006 LacA.</title>
        <authorList>
            <person name="Hampton H.G."/>
            <person name="Jackson S.A."/>
            <person name="Jauregui R."/>
            <person name="Poulter G.T.M."/>
            <person name="Salmond G.P.C."/>
            <person name="Fineran P.C."/>
        </authorList>
    </citation>
    <scope>NUCLEOTIDE SEQUENCE [LARGE SCALE GENOMIC DNA]</scope>
    <source>
        <strain evidence="4 7">ATCC 39006</strain>
    </source>
</reference>
<gene>
    <name evidence="4" type="ORF">CWC46_09905</name>
    <name evidence="5" type="ORF">Ser39006_009910</name>
</gene>
<evidence type="ECO:0000256" key="2">
    <source>
        <dbReference type="ARBA" id="ARBA00023315"/>
    </source>
</evidence>
<accession>A0A2I5TIL5</accession>
<feature type="domain" description="N-acetyltransferase" evidence="3">
    <location>
        <begin position="2"/>
        <end position="152"/>
    </location>
</feature>
<keyword evidence="1 5" id="KW-0808">Transferase</keyword>
<reference evidence="5" key="4">
    <citation type="submission" date="2017-11" db="EMBL/GenBank/DDBJ databases">
        <title>Complete genome sequence of Serratia sp. ATCC 39006.</title>
        <authorList>
            <person name="Hampton H.G."/>
            <person name="Jackson S.A."/>
            <person name="Jauregui R."/>
            <person name="Poulter G.T.M."/>
            <person name="Salmond G.P.C."/>
            <person name="Fineran P.C."/>
        </authorList>
    </citation>
    <scope>NUCLEOTIDE SEQUENCE</scope>
    <source>
        <strain evidence="5">ATCC 39006</strain>
    </source>
</reference>
<dbReference type="Proteomes" id="UP000017700">
    <property type="component" value="Chromosome"/>
</dbReference>
<evidence type="ECO:0000313" key="7">
    <source>
        <dbReference type="Proteomes" id="UP000233778"/>
    </source>
</evidence>
<dbReference type="STRING" id="104623.Ser39006_03484"/>
<proteinExistence type="predicted"/>
<keyword evidence="2" id="KW-0012">Acyltransferase</keyword>
<evidence type="ECO:0000313" key="5">
    <source>
        <dbReference type="EMBL" id="AUH04409.1"/>
    </source>
</evidence>
<dbReference type="OrthoDB" id="9803233at2"/>
<dbReference type="RefSeq" id="WP_021016746.1">
    <property type="nucleotide sequence ID" value="NZ_CP025084.1"/>
</dbReference>
<dbReference type="InterPro" id="IPR000182">
    <property type="entry name" value="GNAT_dom"/>
</dbReference>
<name>A0A2I5TIL5_SERS3</name>
<dbReference type="PROSITE" id="PS51186">
    <property type="entry name" value="GNAT"/>
    <property type="match status" value="1"/>
</dbReference>
<dbReference type="CDD" id="cd04301">
    <property type="entry name" value="NAT_SF"/>
    <property type="match status" value="1"/>
</dbReference>
<dbReference type="KEGG" id="sera:Ser39006_009910"/>
<reference evidence="5 6" key="1">
    <citation type="journal article" date="2013" name="Genome Announc.">
        <title>Draft genome sequence of Serratia sp. strain ATCC 39006, a model bacterium for analysis of the biosynthesis and regulation of prodigiosin, a carbapenem, and gas vesicles.</title>
        <authorList>
            <person name="Fineran P.C."/>
            <person name="Iglesias Cans M.C."/>
            <person name="Ramsay J.P."/>
            <person name="Wilf N.M."/>
            <person name="Cossyleon D."/>
            <person name="McNeil M.B."/>
            <person name="Williamson N.R."/>
            <person name="Monson R.E."/>
            <person name="Becher S.A."/>
            <person name="Stanton J.A."/>
            <person name="Brugger K."/>
            <person name="Brown S.D."/>
            <person name="Salmond G.P."/>
        </authorList>
    </citation>
    <scope>NUCLEOTIDE SEQUENCE [LARGE SCALE GENOMIC DNA]</scope>
    <source>
        <strain evidence="5">ATCC 39006</strain>
        <strain evidence="6">ATCC 39006 / SC 11482</strain>
    </source>
</reference>
<dbReference type="InterPro" id="IPR050832">
    <property type="entry name" value="Bact_Acetyltransf"/>
</dbReference>
<evidence type="ECO:0000259" key="3">
    <source>
        <dbReference type="PROSITE" id="PS51186"/>
    </source>
</evidence>
<sequence length="156" mass="17466">MFTISEVKKDSLELKALISELDAFQLPRYPLESAHCIDLSAQDDDAICCLLVRNSDGAAIGCGALLFQDGNAAEIKRVFIKPSCRGVKLGYKIISHLEKVAIVNGCKIVRLETGIYQQSAINLYQNCGYQFCDPFFPYTQDPLSVYMYKCLDKSHR</sequence>
<dbReference type="PANTHER" id="PTHR43877:SF2">
    <property type="entry name" value="AMINOALKYLPHOSPHONATE N-ACETYLTRANSFERASE-RELATED"/>
    <property type="match status" value="1"/>
</dbReference>
<reference evidence="5" key="2">
    <citation type="submission" date="2013-09" db="EMBL/GenBank/DDBJ databases">
        <authorList>
            <person name="Wang G."/>
            <person name="Yang Y."/>
            <person name="Su Y."/>
        </authorList>
    </citation>
    <scope>NUCLEOTIDE SEQUENCE</scope>
    <source>
        <strain evidence="5">ATCC 39006</strain>
    </source>
</reference>
<dbReference type="Pfam" id="PF00583">
    <property type="entry name" value="Acetyltransf_1"/>
    <property type="match status" value="1"/>
</dbReference>
<dbReference type="Gene3D" id="3.40.630.30">
    <property type="match status" value="1"/>
</dbReference>
<dbReference type="EMBL" id="CP025084">
    <property type="protein sequence ID" value="AUH04409.1"/>
    <property type="molecule type" value="Genomic_DNA"/>
</dbReference>
<evidence type="ECO:0000313" key="4">
    <source>
        <dbReference type="EMBL" id="AUH00090.1"/>
    </source>
</evidence>
<protein>
    <submittedName>
        <fullName evidence="5">N-acetyltransferase</fullName>
    </submittedName>
</protein>
<dbReference type="SUPFAM" id="SSF55729">
    <property type="entry name" value="Acyl-CoA N-acyltransferases (Nat)"/>
    <property type="match status" value="1"/>
</dbReference>
<dbReference type="GO" id="GO:0016747">
    <property type="term" value="F:acyltransferase activity, transferring groups other than amino-acyl groups"/>
    <property type="evidence" value="ECO:0007669"/>
    <property type="project" value="InterPro"/>
</dbReference>